<dbReference type="InterPro" id="IPR009078">
    <property type="entry name" value="Ferritin-like_SF"/>
</dbReference>
<protein>
    <recommendedName>
        <fullName evidence="1">TRASH domain-containing protein</fullName>
    </recommendedName>
</protein>
<dbReference type="RefSeq" id="WP_081189875.1">
    <property type="nucleotide sequence ID" value="NZ_NDYL01000002.1"/>
</dbReference>
<dbReference type="InterPro" id="IPR012348">
    <property type="entry name" value="RNR-like"/>
</dbReference>
<dbReference type="PANTHER" id="PTHR30388">
    <property type="entry name" value="ALDEHYDE OXIDOREDUCTASE MOLYBDENUM COFACTOR ASSEMBLY PROTEIN"/>
    <property type="match status" value="1"/>
</dbReference>
<dbReference type="Proteomes" id="UP000198394">
    <property type="component" value="Unassembled WGS sequence"/>
</dbReference>
<dbReference type="PANTHER" id="PTHR30388:SF6">
    <property type="entry name" value="XANTHINE DEHYDROGENASE SUBUNIT A-RELATED"/>
    <property type="match status" value="1"/>
</dbReference>
<dbReference type="Pfam" id="PF02625">
    <property type="entry name" value="XdhC_CoxI"/>
    <property type="match status" value="1"/>
</dbReference>
<dbReference type="GO" id="GO:0016491">
    <property type="term" value="F:oxidoreductase activity"/>
    <property type="evidence" value="ECO:0007669"/>
    <property type="project" value="InterPro"/>
</dbReference>
<dbReference type="InterPro" id="IPR027051">
    <property type="entry name" value="XdhC_Rossmann_dom"/>
</dbReference>
<reference evidence="2 3" key="1">
    <citation type="submission" date="2017-04" db="EMBL/GenBank/DDBJ databases">
        <title>The genome sequence of Parageobacillus galactosidasius DSM 18751.</title>
        <authorList>
            <person name="Ramaloko W.T."/>
            <person name="Koen N."/>
            <person name="Polliack S."/>
            <person name="Aliyu H."/>
            <person name="Lebre P."/>
            <person name="Mohr T."/>
            <person name="Oswald F."/>
            <person name="Zwick M."/>
            <person name="Neumann A."/>
            <person name="Syldatk C."/>
            <person name="Cowan D."/>
            <person name="De Maayer P."/>
        </authorList>
    </citation>
    <scope>NUCLEOTIDE SEQUENCE [LARGE SCALE GENOMIC DNA]</scope>
    <source>
        <strain evidence="2 3">DSM 18751</strain>
    </source>
</reference>
<organism evidence="2 3">
    <name type="scientific">Parageobacillus galactosidasius</name>
    <dbReference type="NCBI Taxonomy" id="883812"/>
    <lineage>
        <taxon>Bacteria</taxon>
        <taxon>Bacillati</taxon>
        <taxon>Bacillota</taxon>
        <taxon>Bacilli</taxon>
        <taxon>Bacillales</taxon>
        <taxon>Anoxybacillaceae</taxon>
        <taxon>Parageobacillus</taxon>
    </lineage>
</organism>
<proteinExistence type="predicted"/>
<feature type="domain" description="TRASH" evidence="1">
    <location>
        <begin position="290"/>
        <end position="328"/>
    </location>
</feature>
<evidence type="ECO:0000259" key="1">
    <source>
        <dbReference type="SMART" id="SM00746"/>
    </source>
</evidence>
<dbReference type="InterPro" id="IPR007029">
    <property type="entry name" value="YHS_dom"/>
</dbReference>
<keyword evidence="3" id="KW-1185">Reference proteome</keyword>
<dbReference type="Gene3D" id="1.10.620.20">
    <property type="entry name" value="Ribonucleotide Reductase, subunit A"/>
    <property type="match status" value="1"/>
</dbReference>
<dbReference type="EMBL" id="NDYL01000002">
    <property type="protein sequence ID" value="OXB91745.1"/>
    <property type="molecule type" value="Genomic_DNA"/>
</dbReference>
<comment type="caution">
    <text evidence="2">The sequence shown here is derived from an EMBL/GenBank/DDBJ whole genome shotgun (WGS) entry which is preliminary data.</text>
</comment>
<dbReference type="Pfam" id="PF04945">
    <property type="entry name" value="YHS"/>
    <property type="match status" value="1"/>
</dbReference>
<gene>
    <name evidence="2" type="ORF">B9L23_10445</name>
</gene>
<dbReference type="AlphaFoldDB" id="A0A226QHC1"/>
<sequence length="335" mass="36356">MDLVWETAKGMDERVEPYVMVTVVRRVRPSSAAVGDKAIVTADGKMIGFVGGHCTRELVINQAQECLRTGEKRLLLVTPQPPAHVEEGVTVLPMTCASEGTVELFLEPKHVDPLLIIVGDSPIAHALEEMAPRFAFVPRRIALEKAEDSSSGEPLEILRSQLAAFNNTTAYGVVATMGLYDSEGLLALVHCKLRYLGLVTSPKRWATVSSGLEAAGAPKEFIDFITAPAGLDIGAVGAQEIALSILAQIVERRRRDLNVQWEGQPEKGISETEALSASDDHTTVSQIVVDPVCGMTVDLKKTQFRLELDGTIYGFCCPGCRDRFAKDPKAFLSHT</sequence>
<accession>A0A226QHC1</accession>
<dbReference type="SMART" id="SM00746">
    <property type="entry name" value="TRASH"/>
    <property type="match status" value="1"/>
</dbReference>
<evidence type="ECO:0000313" key="2">
    <source>
        <dbReference type="EMBL" id="OXB91745.1"/>
    </source>
</evidence>
<dbReference type="Gene3D" id="3.40.50.720">
    <property type="entry name" value="NAD(P)-binding Rossmann-like Domain"/>
    <property type="match status" value="1"/>
</dbReference>
<dbReference type="InterPro" id="IPR003777">
    <property type="entry name" value="XdhC_CoxI"/>
</dbReference>
<name>A0A226QHC1_9BACL</name>
<evidence type="ECO:0000313" key="3">
    <source>
        <dbReference type="Proteomes" id="UP000198394"/>
    </source>
</evidence>
<dbReference type="SUPFAM" id="SSF47240">
    <property type="entry name" value="Ferritin-like"/>
    <property type="match status" value="1"/>
</dbReference>
<dbReference type="Pfam" id="PF13478">
    <property type="entry name" value="XdhC_C"/>
    <property type="match status" value="1"/>
</dbReference>
<dbReference type="InterPro" id="IPR052698">
    <property type="entry name" value="MoCofactor_Util/Proc"/>
</dbReference>
<dbReference type="InterPro" id="IPR011017">
    <property type="entry name" value="TRASH_dom"/>
</dbReference>